<dbReference type="GO" id="GO:0006357">
    <property type="term" value="P:regulation of transcription by RNA polymerase II"/>
    <property type="evidence" value="ECO:0000318"/>
    <property type="project" value="GO_Central"/>
</dbReference>
<evidence type="ECO:0000256" key="1">
    <source>
        <dbReference type="ARBA" id="ARBA00004123"/>
    </source>
</evidence>
<evidence type="ECO:0000256" key="6">
    <source>
        <dbReference type="ARBA" id="ARBA00023242"/>
    </source>
</evidence>
<dbReference type="GO" id="GO:0016602">
    <property type="term" value="C:CCAAT-binding factor complex"/>
    <property type="evidence" value="ECO:0007669"/>
    <property type="project" value="InterPro"/>
</dbReference>
<evidence type="ECO:0000313" key="10">
    <source>
        <dbReference type="RefSeq" id="XP_035545212.1"/>
    </source>
</evidence>
<dbReference type="GeneID" id="109022207"/>
<dbReference type="InParanoid" id="A0A6P9ERK6"/>
<evidence type="ECO:0000256" key="7">
    <source>
        <dbReference type="ARBA" id="ARBA00025911"/>
    </source>
</evidence>
<keyword evidence="9" id="KW-1185">Reference proteome</keyword>
<sequence length="356" mass="39392">MRFSCCRISGDHYFRSGLGTMHQKQDGTNHQNTVCFQPWWRGIGHSPISADFLGETAASLSPSKNSNDSLGSKTRKLQVEDGLDEGNDVNKKIEITLVSQADGKCDQEQQNAASSKPEAMGQYLTPPTELELLSHSIACASYQVSNPYYGGVMPAYGSQALVHSHCLGGQPTRMALPLEMAEEPVYVNAKQYHGILRRRQSRAKAELEKKLIKFRKPYLHESRHLHAMRRARGSGGRFLNTKKPSGSDANTAPEKGAIGAVSSYTFNPLHSEQSNLSGNMHSSYDHMKVTGIHVPETHQQPTYSNANGNSCYPHHQGFQFSAYHSLSGDRTEVVDCSEKQHERLMVNGAHRALIIK</sequence>
<dbReference type="AlphaFoldDB" id="A0A6P9ERK6"/>
<evidence type="ECO:0000313" key="9">
    <source>
        <dbReference type="Proteomes" id="UP000235220"/>
    </source>
</evidence>
<gene>
    <name evidence="10" type="primary">LOC109022207</name>
</gene>
<dbReference type="Gene3D" id="6.10.250.2430">
    <property type="match status" value="1"/>
</dbReference>
<keyword evidence="2 8" id="KW-0805">Transcription regulation</keyword>
<dbReference type="Pfam" id="PF02045">
    <property type="entry name" value="CBFB_NFYA"/>
    <property type="match status" value="1"/>
</dbReference>
<reference evidence="10" key="1">
    <citation type="submission" date="2025-08" db="UniProtKB">
        <authorList>
            <consortium name="RefSeq"/>
        </authorList>
    </citation>
    <scope>IDENTIFICATION</scope>
    <source>
        <tissue evidence="10">Leaves</tissue>
    </source>
</reference>
<dbReference type="RefSeq" id="XP_035545212.1">
    <property type="nucleotide sequence ID" value="XM_035689319.1"/>
</dbReference>
<dbReference type="PANTHER" id="PTHR12632">
    <property type="entry name" value="TRANSCRIPTION FACTOR NF-Y ALPHA-RELATED"/>
    <property type="match status" value="1"/>
</dbReference>
<dbReference type="GO" id="GO:0003677">
    <property type="term" value="F:DNA binding"/>
    <property type="evidence" value="ECO:0007669"/>
    <property type="project" value="UniProtKB-KW"/>
</dbReference>
<protein>
    <recommendedName>
        <fullName evidence="8">Nuclear transcription factor Y subunit</fullName>
    </recommendedName>
</protein>
<accession>A0A6P9ERK6</accession>
<evidence type="ECO:0000256" key="8">
    <source>
        <dbReference type="RuleBase" id="RU367155"/>
    </source>
</evidence>
<comment type="similarity">
    <text evidence="8">Belongs to the NFYA/HAP2 subunit family.</text>
</comment>
<evidence type="ECO:0000256" key="4">
    <source>
        <dbReference type="ARBA" id="ARBA00023159"/>
    </source>
</evidence>
<evidence type="ECO:0000256" key="5">
    <source>
        <dbReference type="ARBA" id="ARBA00023163"/>
    </source>
</evidence>
<dbReference type="PROSITE" id="PS00686">
    <property type="entry name" value="NFYA_HAP2_1"/>
    <property type="match status" value="1"/>
</dbReference>
<organism evidence="9 10">
    <name type="scientific">Juglans regia</name>
    <name type="common">English walnut</name>
    <dbReference type="NCBI Taxonomy" id="51240"/>
    <lineage>
        <taxon>Eukaryota</taxon>
        <taxon>Viridiplantae</taxon>
        <taxon>Streptophyta</taxon>
        <taxon>Embryophyta</taxon>
        <taxon>Tracheophyta</taxon>
        <taxon>Spermatophyta</taxon>
        <taxon>Magnoliopsida</taxon>
        <taxon>eudicotyledons</taxon>
        <taxon>Gunneridae</taxon>
        <taxon>Pentapetalae</taxon>
        <taxon>rosids</taxon>
        <taxon>fabids</taxon>
        <taxon>Fagales</taxon>
        <taxon>Juglandaceae</taxon>
        <taxon>Juglans</taxon>
    </lineage>
</organism>
<keyword evidence="4" id="KW-0010">Activator</keyword>
<dbReference type="PROSITE" id="PS51152">
    <property type="entry name" value="NFYA_HAP2_2"/>
    <property type="match status" value="1"/>
</dbReference>
<dbReference type="InterPro" id="IPR001289">
    <property type="entry name" value="NFYA"/>
</dbReference>
<evidence type="ECO:0000256" key="2">
    <source>
        <dbReference type="ARBA" id="ARBA00023015"/>
    </source>
</evidence>
<keyword evidence="3 8" id="KW-0238">DNA-binding</keyword>
<dbReference type="Proteomes" id="UP000235220">
    <property type="component" value="Chromosome 4"/>
</dbReference>
<evidence type="ECO:0000256" key="3">
    <source>
        <dbReference type="ARBA" id="ARBA00023125"/>
    </source>
</evidence>
<comment type="subcellular location">
    <subcellularLocation>
        <location evidence="1 8">Nucleus</location>
    </subcellularLocation>
</comment>
<dbReference type="PRINTS" id="PR00616">
    <property type="entry name" value="CCAATSUBUNTB"/>
</dbReference>
<dbReference type="SMART" id="SM00521">
    <property type="entry name" value="CBF"/>
    <property type="match status" value="1"/>
</dbReference>
<comment type="subunit">
    <text evidence="7">Heterotrimeric transcription factor composed of three components, NF-YA, NF-YB and NF-YC. NF-YB and NF-YC must interact and dimerize for NF-YA association and DNA binding.</text>
</comment>
<dbReference type="InterPro" id="IPR018362">
    <property type="entry name" value="CCAAT-binding_factor_CS"/>
</dbReference>
<name>A0A6P9ERK6_JUGRE</name>
<dbReference type="GO" id="GO:0000981">
    <property type="term" value="F:DNA-binding transcription factor activity, RNA polymerase II-specific"/>
    <property type="evidence" value="ECO:0000318"/>
    <property type="project" value="GO_Central"/>
</dbReference>
<keyword evidence="5 8" id="KW-0804">Transcription</keyword>
<comment type="function">
    <text evidence="8">Component of the sequence-specific heterotrimeric transcription factor (NF-Y) which specifically recognizes a 5'-CCAAT-3' box motif found in the promoters of its target genes.</text>
</comment>
<proteinExistence type="inferred from homology"/>
<dbReference type="OrthoDB" id="1097733at2759"/>
<keyword evidence="6 8" id="KW-0539">Nucleus</keyword>